<evidence type="ECO:0000313" key="3">
    <source>
        <dbReference type="EMBL" id="PZX39177.1"/>
    </source>
</evidence>
<keyword evidence="4" id="KW-1185">Reference proteome</keyword>
<gene>
    <name evidence="3" type="ORF">LX97_02543</name>
</gene>
<dbReference type="RefSeq" id="WP_015364188.1">
    <property type="nucleotide sequence ID" value="NZ_QKZR01000004.1"/>
</dbReference>
<reference evidence="3 4" key="1">
    <citation type="submission" date="2018-06" db="EMBL/GenBank/DDBJ databases">
        <title>Genomic Encyclopedia of Archaeal and Bacterial Type Strains, Phase II (KMG-II): from individual species to whole genera.</title>
        <authorList>
            <person name="Goeker M."/>
        </authorList>
    </citation>
    <scope>NUCLEOTIDE SEQUENCE [LARGE SCALE GENOMIC DNA]</scope>
    <source>
        <strain evidence="3 4">DSM 17205</strain>
    </source>
</reference>
<dbReference type="CDD" id="cd00146">
    <property type="entry name" value="PKD"/>
    <property type="match status" value="1"/>
</dbReference>
<dbReference type="Gene3D" id="2.60.40.10">
    <property type="entry name" value="Immunoglobulins"/>
    <property type="match status" value="1"/>
</dbReference>
<dbReference type="PROSITE" id="PS50093">
    <property type="entry name" value="PKD"/>
    <property type="match status" value="1"/>
</dbReference>
<dbReference type="Pfam" id="PF13585">
    <property type="entry name" value="CHU_C"/>
    <property type="match status" value="1"/>
</dbReference>
<dbReference type="SUPFAM" id="SSF49299">
    <property type="entry name" value="PKD domain"/>
    <property type="match status" value="1"/>
</dbReference>
<dbReference type="InterPro" id="IPR013783">
    <property type="entry name" value="Ig-like_fold"/>
</dbReference>
<feature type="domain" description="PKD" evidence="2">
    <location>
        <begin position="445"/>
        <end position="481"/>
    </location>
</feature>
<dbReference type="Proteomes" id="UP000248584">
    <property type="component" value="Unassembled WGS sequence"/>
</dbReference>
<proteinExistence type="predicted"/>
<dbReference type="SUPFAM" id="SSF75011">
    <property type="entry name" value="3-carboxy-cis,cis-mucoante lactonizing enzyme"/>
    <property type="match status" value="1"/>
</dbReference>
<dbReference type="InterPro" id="IPR035986">
    <property type="entry name" value="PKD_dom_sf"/>
</dbReference>
<protein>
    <submittedName>
        <fullName evidence="3">Gliding motility-associated-like protein</fullName>
    </submittedName>
</protein>
<evidence type="ECO:0000259" key="2">
    <source>
        <dbReference type="PROSITE" id="PS50093"/>
    </source>
</evidence>
<sequence>MIKNYIKFYLTCLFVLVSHTLTAQLEASHWLHTANKGYKFTESSIDTYDYTQDLGNMLDYKWVLQSTMSDAAGNLLFYHLNGAVYNSNHQQMPNGDVLGLFHVSNPGGVLHHDTIKSLIVPHPGNSDLFYVFYPHGPVHASSLKLSYSVIDMSLNGGLGDVTSVKNILLINEFNGELEAVFGANGIDVILILVDQFTNHIKTFFIDSSGINNTPVLTKQIFPFNRAENRNKISISPDGKKLAINDYSGANNTFEQDLLVYDFDSSTGLISNEILLHRTSINTNEIFSTLRMEFSSNSNYLYLYGAFVQHMNGSFISSEEKIARYNLSTVTANSLPSPILSLTGSNLVFYYSTMELAIDGKIYVYNFSVSSSIPLSVIDNPDSDTIETTRHYKKCDFEYSYDGDFDFLRSPPNVIKSYLKKDFSYSNVCDGDLVEFQSSLPPHFDTFLWRFGERNSISTLENPSYQYSSVGDYVVTLEASSSTTGETYIDSRGITIQKNLIANDIDDYILCDEDDDGVENFNLLTRSSLLTDADWDINFYFYESQEDLENDNPIVEPGNYSNLSNPQEIFVKLIPECGGDCIEEDTTSFDIGLIEYPEVFLEPIYYLCEDEELILELPPGYDEYNWSNGDTTSTATITSTGNYFVEVVYENNGGACSVVIEFEVLSRDASVDVEVRDFTLNDNSIRVSVDGDDFYEYSLDGITYQNSNVFTNLPIGEYTVYVRDTDGCFTISLDVVMLFYPRFFTPNGDGFNDNWQVINGNFATSNIVSIFDRYGKLLTSFSTDSVGWDGTSNGVPLPSSDYWFTMKREDGSISKGHFTLKR</sequence>
<dbReference type="InterPro" id="IPR026341">
    <property type="entry name" value="T9SS_type_B"/>
</dbReference>
<comment type="caution">
    <text evidence="3">The sequence shown here is derived from an EMBL/GenBank/DDBJ whole genome shotgun (WGS) entry which is preliminary data.</text>
</comment>
<organism evidence="3 4">
    <name type="scientific">Nonlabens dokdonensis</name>
    <dbReference type="NCBI Taxonomy" id="328515"/>
    <lineage>
        <taxon>Bacteria</taxon>
        <taxon>Pseudomonadati</taxon>
        <taxon>Bacteroidota</taxon>
        <taxon>Flavobacteriia</taxon>
        <taxon>Flavobacteriales</taxon>
        <taxon>Flavobacteriaceae</taxon>
        <taxon>Nonlabens</taxon>
    </lineage>
</organism>
<feature type="chain" id="PRO_5047112551" evidence="1">
    <location>
        <begin position="24"/>
        <end position="821"/>
    </location>
</feature>
<name>A0ABX5PWH4_9FLAO</name>
<dbReference type="NCBIfam" id="TIGR04131">
    <property type="entry name" value="Bac_Flav_CTERM"/>
    <property type="match status" value="1"/>
</dbReference>
<dbReference type="InterPro" id="IPR000601">
    <property type="entry name" value="PKD_dom"/>
</dbReference>
<accession>A0ABX5PWH4</accession>
<keyword evidence="1" id="KW-0732">Signal</keyword>
<evidence type="ECO:0000256" key="1">
    <source>
        <dbReference type="SAM" id="SignalP"/>
    </source>
</evidence>
<evidence type="ECO:0000313" key="4">
    <source>
        <dbReference type="Proteomes" id="UP000248584"/>
    </source>
</evidence>
<dbReference type="EMBL" id="QKZR01000004">
    <property type="protein sequence ID" value="PZX39177.1"/>
    <property type="molecule type" value="Genomic_DNA"/>
</dbReference>
<feature type="signal peptide" evidence="1">
    <location>
        <begin position="1"/>
        <end position="23"/>
    </location>
</feature>